<name>A0A6J2U5K7_DROLE</name>
<feature type="compositionally biased region" description="Low complexity" evidence="1">
    <location>
        <begin position="10"/>
        <end position="48"/>
    </location>
</feature>
<feature type="domain" description="NAC-A/B" evidence="2">
    <location>
        <begin position="131"/>
        <end position="196"/>
    </location>
</feature>
<dbReference type="InterPro" id="IPR038187">
    <property type="entry name" value="NAC_A/B_dom_sf"/>
</dbReference>
<sequence>MGKKQRNKKASAAAAAAAAAKAKAGNGNNNDAKTVKSANDNNNNNGDAGQKDLSKFNAEYRSNLKKLMKLAQESPSKSKAPARKSSCSTCSSDATLTDSDDMPELEDVDKQDCEAAQMNLPADFVSIAKQSRGEKKARRLLNKLDLKPVENVSRVAMRKSKNILLYIDRPEVFKCPHTETYICFGDIRVEDISNAAAAHAAERYRLPELPNYDLMPESLELQDKKHLEGEDDDDEELDAQGLDEKDIELVQMQAACSRKKAIRALLKNDNDVVNAIMALTVA</sequence>
<evidence type="ECO:0000313" key="6">
    <source>
        <dbReference type="RefSeq" id="XP_030383237.1"/>
    </source>
</evidence>
<dbReference type="SMART" id="SM01407">
    <property type="entry name" value="NAC"/>
    <property type="match status" value="1"/>
</dbReference>
<protein>
    <submittedName>
        <fullName evidence="4 5">Nascent polypeptide-associated complex subunit alpha</fullName>
    </submittedName>
</protein>
<proteinExistence type="predicted"/>
<gene>
    <name evidence="4 5 6" type="primary">LOC115630722</name>
</gene>
<dbReference type="RefSeq" id="XP_030383236.1">
    <property type="nucleotide sequence ID" value="XM_030527376.1"/>
</dbReference>
<evidence type="ECO:0000313" key="4">
    <source>
        <dbReference type="RefSeq" id="XP_030383235.1"/>
    </source>
</evidence>
<dbReference type="GeneID" id="115630722"/>
<dbReference type="PROSITE" id="PS51151">
    <property type="entry name" value="NAC_AB"/>
    <property type="match status" value="1"/>
</dbReference>
<evidence type="ECO:0000313" key="3">
    <source>
        <dbReference type="Proteomes" id="UP000504634"/>
    </source>
</evidence>
<keyword evidence="3" id="KW-1185">Reference proteome</keyword>
<evidence type="ECO:0000313" key="5">
    <source>
        <dbReference type="RefSeq" id="XP_030383236.1"/>
    </source>
</evidence>
<organism evidence="3 4">
    <name type="scientific">Drosophila lebanonensis</name>
    <name type="common">Fruit fly</name>
    <name type="synonym">Scaptodrosophila lebanonensis</name>
    <dbReference type="NCBI Taxonomy" id="7225"/>
    <lineage>
        <taxon>Eukaryota</taxon>
        <taxon>Metazoa</taxon>
        <taxon>Ecdysozoa</taxon>
        <taxon>Arthropoda</taxon>
        <taxon>Hexapoda</taxon>
        <taxon>Insecta</taxon>
        <taxon>Pterygota</taxon>
        <taxon>Neoptera</taxon>
        <taxon>Endopterygota</taxon>
        <taxon>Diptera</taxon>
        <taxon>Brachycera</taxon>
        <taxon>Muscomorpha</taxon>
        <taxon>Ephydroidea</taxon>
        <taxon>Drosophilidae</taxon>
        <taxon>Scaptodrosophila</taxon>
    </lineage>
</organism>
<dbReference type="InterPro" id="IPR016641">
    <property type="entry name" value="EGD2/NACA0like"/>
</dbReference>
<dbReference type="RefSeq" id="XP_030383237.1">
    <property type="nucleotide sequence ID" value="XM_030527377.1"/>
</dbReference>
<evidence type="ECO:0000259" key="2">
    <source>
        <dbReference type="PROSITE" id="PS51151"/>
    </source>
</evidence>
<dbReference type="InterPro" id="IPR002715">
    <property type="entry name" value="Nas_poly-pep-assoc_cplx_dom"/>
</dbReference>
<dbReference type="CDD" id="cd14358">
    <property type="entry name" value="UBA_NAC_euk"/>
    <property type="match status" value="1"/>
</dbReference>
<dbReference type="Gene3D" id="1.10.8.10">
    <property type="entry name" value="DNA helicase RuvA subunit, C-terminal domain"/>
    <property type="match status" value="1"/>
</dbReference>
<dbReference type="CDD" id="cd22054">
    <property type="entry name" value="NAC_NACA"/>
    <property type="match status" value="1"/>
</dbReference>
<dbReference type="CTD" id="33279"/>
<dbReference type="RefSeq" id="XP_030383235.1">
    <property type="nucleotide sequence ID" value="XM_030527375.1"/>
</dbReference>
<dbReference type="GO" id="GO:0005854">
    <property type="term" value="C:nascent polypeptide-associated complex"/>
    <property type="evidence" value="ECO:0007669"/>
    <property type="project" value="InterPro"/>
</dbReference>
<accession>A0A6J2U5K7</accession>
<feature type="compositionally biased region" description="Low complexity" evidence="1">
    <location>
        <begin position="74"/>
        <end position="88"/>
    </location>
</feature>
<feature type="region of interest" description="Disordered" evidence="1">
    <location>
        <begin position="1"/>
        <end position="104"/>
    </location>
</feature>
<reference evidence="4 5" key="1">
    <citation type="submission" date="2025-04" db="UniProtKB">
        <authorList>
            <consortium name="RefSeq"/>
        </authorList>
    </citation>
    <scope>IDENTIFICATION</scope>
    <source>
        <strain evidence="4 5">11010-0011.00</strain>
        <tissue evidence="4 5">Whole body</tissue>
    </source>
</reference>
<dbReference type="Proteomes" id="UP000504634">
    <property type="component" value="Unplaced"/>
</dbReference>
<dbReference type="AlphaFoldDB" id="A0A6J2U5K7"/>
<dbReference type="Pfam" id="PF01849">
    <property type="entry name" value="NAC"/>
    <property type="match status" value="1"/>
</dbReference>
<dbReference type="PANTHER" id="PTHR21713">
    <property type="entry name" value="NASCENT POLYPEPTIDE ASSOCIATED COMPLEX ALPHA SUBUNIT-RELATED"/>
    <property type="match status" value="1"/>
</dbReference>
<dbReference type="Gene3D" id="2.20.70.30">
    <property type="entry name" value="Nascent polypeptide-associated complex domain"/>
    <property type="match status" value="1"/>
</dbReference>
<evidence type="ECO:0000256" key="1">
    <source>
        <dbReference type="SAM" id="MobiDB-lite"/>
    </source>
</evidence>